<dbReference type="OrthoDB" id="2448410at2759"/>
<dbReference type="GO" id="GO:0003676">
    <property type="term" value="F:nucleic acid binding"/>
    <property type="evidence" value="ECO:0007669"/>
    <property type="project" value="InterPro"/>
</dbReference>
<keyword evidence="3" id="KW-1185">Reference proteome</keyword>
<reference evidence="2" key="1">
    <citation type="journal article" date="2020" name="Fungal Divers.">
        <title>Resolving the Mortierellaceae phylogeny through synthesis of multi-gene phylogenetics and phylogenomics.</title>
        <authorList>
            <person name="Vandepol N."/>
            <person name="Liber J."/>
            <person name="Desiro A."/>
            <person name="Na H."/>
            <person name="Kennedy M."/>
            <person name="Barry K."/>
            <person name="Grigoriev I.V."/>
            <person name="Miller A.N."/>
            <person name="O'Donnell K."/>
            <person name="Stajich J.E."/>
            <person name="Bonito G."/>
        </authorList>
    </citation>
    <scope>NUCLEOTIDE SEQUENCE</scope>
    <source>
        <strain evidence="2">REB-010B</strain>
    </source>
</reference>
<comment type="caution">
    <text evidence="2">The sequence shown here is derived from an EMBL/GenBank/DDBJ whole genome shotgun (WGS) entry which is preliminary data.</text>
</comment>
<organism evidence="2 3">
    <name type="scientific">Dissophora globulifera</name>
    <dbReference type="NCBI Taxonomy" id="979702"/>
    <lineage>
        <taxon>Eukaryota</taxon>
        <taxon>Fungi</taxon>
        <taxon>Fungi incertae sedis</taxon>
        <taxon>Mucoromycota</taxon>
        <taxon>Mortierellomycotina</taxon>
        <taxon>Mortierellomycetes</taxon>
        <taxon>Mortierellales</taxon>
        <taxon>Mortierellaceae</taxon>
        <taxon>Dissophora</taxon>
    </lineage>
</organism>
<dbReference type="EMBL" id="JAAAIP010001763">
    <property type="protein sequence ID" value="KAG0304028.1"/>
    <property type="molecule type" value="Genomic_DNA"/>
</dbReference>
<name>A0A9P6UJ32_9FUNG</name>
<proteinExistence type="predicted"/>
<gene>
    <name evidence="2" type="ORF">BGZ99_002528</name>
</gene>
<dbReference type="Pfam" id="PF03184">
    <property type="entry name" value="DDE_1"/>
    <property type="match status" value="1"/>
</dbReference>
<evidence type="ECO:0000313" key="3">
    <source>
        <dbReference type="Proteomes" id="UP000738325"/>
    </source>
</evidence>
<evidence type="ECO:0000313" key="2">
    <source>
        <dbReference type="EMBL" id="KAG0304028.1"/>
    </source>
</evidence>
<feature type="domain" description="DDE-1" evidence="1">
    <location>
        <begin position="6"/>
        <end position="45"/>
    </location>
</feature>
<accession>A0A9P6UJ32</accession>
<dbReference type="InterPro" id="IPR004875">
    <property type="entry name" value="DDE_SF_endonuclease_dom"/>
</dbReference>
<dbReference type="Proteomes" id="UP000738325">
    <property type="component" value="Unassembled WGS sequence"/>
</dbReference>
<dbReference type="AlphaFoldDB" id="A0A9P6UJ32"/>
<protein>
    <recommendedName>
        <fullName evidence="1">DDE-1 domain-containing protein</fullName>
    </recommendedName>
</protein>
<evidence type="ECO:0000259" key="1">
    <source>
        <dbReference type="Pfam" id="PF03184"/>
    </source>
</evidence>
<sequence>MNNALGHGNTDDLGLKNIDLIRLPPKTTSVTQPPDAGIIRSFKKNSDRVKIPNGLLWPYLIDTRNDVTKSVIRNCIAHVPTVPDGMKRVLRSGYESYKDDTEEQVEEPKQELIQFYPGRAEAIKSQSDFGALAYLRSCADKGPSMQLTEIIRAVAASKEFKGIFMPLG</sequence>